<dbReference type="Pfam" id="PF20765">
    <property type="entry name" value="Phage_tail_terminator_8"/>
    <property type="match status" value="1"/>
</dbReference>
<dbReference type="Proteomes" id="UP000076501">
    <property type="component" value="Unassembled WGS sequence"/>
</dbReference>
<evidence type="ECO:0000313" key="2">
    <source>
        <dbReference type="Proteomes" id="UP000076501"/>
    </source>
</evidence>
<dbReference type="PATRIC" id="fig|1396.539.peg.3429"/>
<reference evidence="1 2" key="1">
    <citation type="submission" date="2015-09" db="EMBL/GenBank/DDBJ databases">
        <title>Bacillus cereus food isolates.</title>
        <authorList>
            <person name="Boekhorst J."/>
        </authorList>
    </citation>
    <scope>NUCLEOTIDE SEQUENCE [LARGE SCALE GENOMIC DNA]</scope>
    <source>
        <strain evidence="1 2">B4082</strain>
    </source>
</reference>
<evidence type="ECO:0000313" key="1">
    <source>
        <dbReference type="EMBL" id="KZD36477.1"/>
    </source>
</evidence>
<proteinExistence type="predicted"/>
<dbReference type="AlphaFoldDB" id="A0A161QRG1"/>
<dbReference type="InterPro" id="IPR049254">
    <property type="entry name" value="Phage_tail_terminator"/>
</dbReference>
<accession>A0A161QRG1</accession>
<dbReference type="EMBL" id="LJKA01000036">
    <property type="protein sequence ID" value="KZD36477.1"/>
    <property type="molecule type" value="Genomic_DNA"/>
</dbReference>
<name>A0A161QRG1_BACCE</name>
<dbReference type="RefSeq" id="WP_063222561.1">
    <property type="nucleotide sequence ID" value="NZ_JBAWLH010000023.1"/>
</dbReference>
<comment type="caution">
    <text evidence="1">The sequence shown here is derived from an EMBL/GenBank/DDBJ whole genome shotgun (WGS) entry which is preliminary data.</text>
</comment>
<organism evidence="1 2">
    <name type="scientific">Bacillus cereus</name>
    <dbReference type="NCBI Taxonomy" id="1396"/>
    <lineage>
        <taxon>Bacteria</taxon>
        <taxon>Bacillati</taxon>
        <taxon>Bacillota</taxon>
        <taxon>Bacilli</taxon>
        <taxon>Bacillales</taxon>
        <taxon>Bacillaceae</taxon>
        <taxon>Bacillus</taxon>
        <taxon>Bacillus cereus group</taxon>
    </lineage>
</organism>
<gene>
    <name evidence="1" type="ORF">B4082_2294</name>
</gene>
<sequence length="136" mass="15478">MYEQIHGSMKAFVYDSLPANTFAYHDQVPEELVIPSVYYPILSINDDKTSKDHYTLLYTMVVRFFNAATDKAMLEAEKVANKIRSNGYTVHLRNEDGSESIETIYFRRVTTAPSGVGSAQLTMIFEYQQAYVNEGV</sequence>
<protein>
    <submittedName>
        <fullName evidence="1">Phage-like element PBSX protein xkdJ</fullName>
    </submittedName>
</protein>